<dbReference type="InterPro" id="IPR011053">
    <property type="entry name" value="Single_hybrid_motif"/>
</dbReference>
<comment type="function">
    <text evidence="4">The H protein shuttles the methylamine group of glycine from the P protein to the T protein.</text>
</comment>
<dbReference type="Gene3D" id="2.40.50.100">
    <property type="match status" value="1"/>
</dbReference>
<keyword evidence="7" id="KW-1185">Reference proteome</keyword>
<gene>
    <name evidence="6" type="ORF">PT974_07498</name>
</gene>
<dbReference type="PANTHER" id="PTHR11715">
    <property type="entry name" value="GLYCINE CLEAVAGE SYSTEM H PROTEIN"/>
    <property type="match status" value="1"/>
</dbReference>
<dbReference type="NCBIfam" id="NF002270">
    <property type="entry name" value="PRK01202.1"/>
    <property type="match status" value="1"/>
</dbReference>
<evidence type="ECO:0000259" key="5">
    <source>
        <dbReference type="PROSITE" id="PS50968"/>
    </source>
</evidence>
<dbReference type="Pfam" id="PF01597">
    <property type="entry name" value="GCV_H"/>
    <property type="match status" value="1"/>
</dbReference>
<proteinExistence type="inferred from homology"/>
<evidence type="ECO:0000256" key="3">
    <source>
        <dbReference type="ARBA" id="ARBA00022946"/>
    </source>
</evidence>
<organism evidence="6 7">
    <name type="scientific">Cladobotryum mycophilum</name>
    <dbReference type="NCBI Taxonomy" id="491253"/>
    <lineage>
        <taxon>Eukaryota</taxon>
        <taxon>Fungi</taxon>
        <taxon>Dikarya</taxon>
        <taxon>Ascomycota</taxon>
        <taxon>Pezizomycotina</taxon>
        <taxon>Sordariomycetes</taxon>
        <taxon>Hypocreomycetidae</taxon>
        <taxon>Hypocreales</taxon>
        <taxon>Hypocreaceae</taxon>
        <taxon>Cladobotryum</taxon>
    </lineage>
</organism>
<dbReference type="HAMAP" id="MF_00272">
    <property type="entry name" value="GcvH"/>
    <property type="match status" value="1"/>
</dbReference>
<dbReference type="InterPro" id="IPR033753">
    <property type="entry name" value="GCV_H/Fam206"/>
</dbReference>
<keyword evidence="4" id="KW-0496">Mitochondrion</keyword>
<protein>
    <recommendedName>
        <fullName evidence="4">Glycine cleavage system H protein</fullName>
    </recommendedName>
</protein>
<dbReference type="InterPro" id="IPR002930">
    <property type="entry name" value="GCV_H"/>
</dbReference>
<dbReference type="PROSITE" id="PS00189">
    <property type="entry name" value="LIPOYL"/>
    <property type="match status" value="1"/>
</dbReference>
<evidence type="ECO:0000256" key="4">
    <source>
        <dbReference type="RuleBase" id="RU364055"/>
    </source>
</evidence>
<name>A0ABR0SPM2_9HYPO</name>
<dbReference type="CDD" id="cd06848">
    <property type="entry name" value="GCS_H"/>
    <property type="match status" value="1"/>
</dbReference>
<comment type="caution">
    <text evidence="6">The sequence shown here is derived from an EMBL/GenBank/DDBJ whole genome shotgun (WGS) entry which is preliminary data.</text>
</comment>
<dbReference type="PROSITE" id="PS50968">
    <property type="entry name" value="BIOTINYL_LIPOYL"/>
    <property type="match status" value="1"/>
</dbReference>
<dbReference type="NCBIfam" id="TIGR00527">
    <property type="entry name" value="gcvH"/>
    <property type="match status" value="1"/>
</dbReference>
<keyword evidence="3 4" id="KW-0809">Transit peptide</keyword>
<dbReference type="Proteomes" id="UP001338125">
    <property type="component" value="Unassembled WGS sequence"/>
</dbReference>
<comment type="subcellular location">
    <subcellularLocation>
        <location evidence="4">Mitochondrion</location>
    </subcellularLocation>
</comment>
<sequence>MASIAATLRAARPAVMRLAPRAAARSFSTSRISLVRKYAESHEWVDLSADGKTGYIGITEYAAKQLGDVVFVELPEVGAAIGAGEPIGAVESVKSASDVLTPIPCKVLKVNTALEETPKNINSLPEDDSAGGGWIAKIEVTEDGAEIFDTLMDAETYKASIAEE</sequence>
<evidence type="ECO:0000256" key="2">
    <source>
        <dbReference type="ARBA" id="ARBA00022823"/>
    </source>
</evidence>
<reference evidence="6 7" key="1">
    <citation type="submission" date="2024-01" db="EMBL/GenBank/DDBJ databases">
        <title>Complete genome of Cladobotryum mycophilum ATHUM6906.</title>
        <authorList>
            <person name="Christinaki A.C."/>
            <person name="Myridakis A.I."/>
            <person name="Kouvelis V.N."/>
        </authorList>
    </citation>
    <scope>NUCLEOTIDE SEQUENCE [LARGE SCALE GENOMIC DNA]</scope>
    <source>
        <strain evidence="6 7">ATHUM6906</strain>
    </source>
</reference>
<evidence type="ECO:0000313" key="6">
    <source>
        <dbReference type="EMBL" id="KAK5994058.1"/>
    </source>
</evidence>
<feature type="domain" description="Lipoyl-binding" evidence="5">
    <location>
        <begin position="53"/>
        <end position="139"/>
    </location>
</feature>
<dbReference type="InterPro" id="IPR000089">
    <property type="entry name" value="Biotin_lipoyl"/>
</dbReference>
<dbReference type="PANTHER" id="PTHR11715:SF3">
    <property type="entry name" value="GLYCINE CLEAVAGE SYSTEM H PROTEIN-RELATED"/>
    <property type="match status" value="1"/>
</dbReference>
<comment type="subunit">
    <text evidence="4">The glycine cleavage system is composed of four proteins: P, T, L and H.</text>
</comment>
<dbReference type="EMBL" id="JAVFKD010000012">
    <property type="protein sequence ID" value="KAK5994058.1"/>
    <property type="molecule type" value="Genomic_DNA"/>
</dbReference>
<dbReference type="InterPro" id="IPR003016">
    <property type="entry name" value="2-oxoA_DH_lipoyl-BS"/>
</dbReference>
<keyword evidence="2 4" id="KW-0450">Lipoyl</keyword>
<evidence type="ECO:0000313" key="7">
    <source>
        <dbReference type="Proteomes" id="UP001338125"/>
    </source>
</evidence>
<comment type="similarity">
    <text evidence="1 4">Belongs to the GcvH family.</text>
</comment>
<evidence type="ECO:0000256" key="1">
    <source>
        <dbReference type="ARBA" id="ARBA00009249"/>
    </source>
</evidence>
<dbReference type="InterPro" id="IPR017453">
    <property type="entry name" value="GCV_H_sub"/>
</dbReference>
<dbReference type="SUPFAM" id="SSF51230">
    <property type="entry name" value="Single hybrid motif"/>
    <property type="match status" value="1"/>
</dbReference>
<comment type="cofactor">
    <cofactor evidence="4">
        <name>(R)-lipoate</name>
        <dbReference type="ChEBI" id="CHEBI:83088"/>
    </cofactor>
    <text evidence="4">Binds 1 lipoyl cofactor covalently.</text>
</comment>
<accession>A0ABR0SPM2</accession>